<sequence length="216" mass="24155">MTLPELVLRFHNWRHGVAKHQATVRKTDRPLRAGALSAASINWMALFDPVASHPDIVLHAVAARSLTRAQAQIDQYRLGPDVLACGSYEAMRAKLSIQPSPTSARAVECSLRCDRRQPKPWGVVPKIRFDTFVGAHVGHSIVVRRKDEQGRWTGQEETVRRYEGGELEAFVRVVRAADAGDREAAERFRPWCGLEESRAVIAVVDAIYDKAGLPRR</sequence>
<dbReference type="EMBL" id="AZHB01000005">
    <property type="protein sequence ID" value="OAA69804.1"/>
    <property type="molecule type" value="Genomic_DNA"/>
</dbReference>
<dbReference type="OrthoDB" id="6417021at2759"/>
<name>A0A162LF87_CORFA</name>
<dbReference type="Proteomes" id="UP000076744">
    <property type="component" value="Unassembled WGS sequence"/>
</dbReference>
<keyword evidence="2" id="KW-1185">Reference proteome</keyword>
<accession>A0A162LF87</accession>
<protein>
    <submittedName>
        <fullName evidence="1">Uncharacterized protein</fullName>
    </submittedName>
</protein>
<dbReference type="AlphaFoldDB" id="A0A162LF87"/>
<proteinExistence type="predicted"/>
<dbReference type="STRING" id="1081104.A0A162LF87"/>
<dbReference type="RefSeq" id="XP_018706408.1">
    <property type="nucleotide sequence ID" value="XM_018846680.1"/>
</dbReference>
<gene>
    <name evidence="1" type="ORF">ISF_03074</name>
</gene>
<dbReference type="GeneID" id="30019366"/>
<evidence type="ECO:0000313" key="1">
    <source>
        <dbReference type="EMBL" id="OAA69804.1"/>
    </source>
</evidence>
<organism evidence="1 2">
    <name type="scientific">Cordyceps fumosorosea (strain ARSEF 2679)</name>
    <name type="common">Isaria fumosorosea</name>
    <dbReference type="NCBI Taxonomy" id="1081104"/>
    <lineage>
        <taxon>Eukaryota</taxon>
        <taxon>Fungi</taxon>
        <taxon>Dikarya</taxon>
        <taxon>Ascomycota</taxon>
        <taxon>Pezizomycotina</taxon>
        <taxon>Sordariomycetes</taxon>
        <taxon>Hypocreomycetidae</taxon>
        <taxon>Hypocreales</taxon>
        <taxon>Cordycipitaceae</taxon>
        <taxon>Cordyceps</taxon>
    </lineage>
</organism>
<reference evidence="1 2" key="1">
    <citation type="journal article" date="2016" name="Genome Biol. Evol.">
        <title>Divergent and convergent evolution of fungal pathogenicity.</title>
        <authorList>
            <person name="Shang Y."/>
            <person name="Xiao G."/>
            <person name="Zheng P."/>
            <person name="Cen K."/>
            <person name="Zhan S."/>
            <person name="Wang C."/>
        </authorList>
    </citation>
    <scope>NUCLEOTIDE SEQUENCE [LARGE SCALE GENOMIC DNA]</scope>
    <source>
        <strain evidence="1 2">ARSEF 2679</strain>
    </source>
</reference>
<evidence type="ECO:0000313" key="2">
    <source>
        <dbReference type="Proteomes" id="UP000076744"/>
    </source>
</evidence>
<comment type="caution">
    <text evidence="1">The sequence shown here is derived from an EMBL/GenBank/DDBJ whole genome shotgun (WGS) entry which is preliminary data.</text>
</comment>